<dbReference type="EMBL" id="ANHY01000021">
    <property type="protein sequence ID" value="EKV26989.1"/>
    <property type="molecule type" value="Genomic_DNA"/>
</dbReference>
<dbReference type="RefSeq" id="WP_009542314.1">
    <property type="nucleotide sequence ID" value="NZ_ANHY01000021.1"/>
</dbReference>
<dbReference type="Gene3D" id="3.40.1260.10">
    <property type="entry name" value="DsrEFH-like"/>
    <property type="match status" value="1"/>
</dbReference>
<evidence type="ECO:0000313" key="2">
    <source>
        <dbReference type="Proteomes" id="UP000009881"/>
    </source>
</evidence>
<dbReference type="SUPFAM" id="SSF75169">
    <property type="entry name" value="DsrEFH-like"/>
    <property type="match status" value="1"/>
</dbReference>
<dbReference type="STRING" id="1238182.C882_1918"/>
<evidence type="ECO:0000313" key="1">
    <source>
        <dbReference type="EMBL" id="EKV26989.1"/>
    </source>
</evidence>
<dbReference type="AlphaFoldDB" id="K9GQG7"/>
<organism evidence="1 2">
    <name type="scientific">Caenispirillum salinarum AK4</name>
    <dbReference type="NCBI Taxonomy" id="1238182"/>
    <lineage>
        <taxon>Bacteria</taxon>
        <taxon>Pseudomonadati</taxon>
        <taxon>Pseudomonadota</taxon>
        <taxon>Alphaproteobacteria</taxon>
        <taxon>Rhodospirillales</taxon>
        <taxon>Novispirillaceae</taxon>
        <taxon>Caenispirillum</taxon>
    </lineage>
</organism>
<keyword evidence="2" id="KW-1185">Reference proteome</keyword>
<reference evidence="1 2" key="1">
    <citation type="journal article" date="2013" name="Genome Announc.">
        <title>Draft Genome Sequence of an Alphaproteobacterium, Caenispirillum salinarum AK4(T), Isolated from a Solar Saltern.</title>
        <authorList>
            <person name="Khatri I."/>
            <person name="Singh A."/>
            <person name="Korpole S."/>
            <person name="Pinnaka A.K."/>
            <person name="Subramanian S."/>
        </authorList>
    </citation>
    <scope>NUCLEOTIDE SEQUENCE [LARGE SCALE GENOMIC DNA]</scope>
    <source>
        <strain evidence="1 2">AK4</strain>
    </source>
</reference>
<dbReference type="InterPro" id="IPR003787">
    <property type="entry name" value="Sulphur_relay_DsrE/F-like"/>
</dbReference>
<dbReference type="eggNOG" id="COG1553">
    <property type="taxonomic scope" value="Bacteria"/>
</dbReference>
<dbReference type="Pfam" id="PF02635">
    <property type="entry name" value="DsrE"/>
    <property type="match status" value="1"/>
</dbReference>
<gene>
    <name evidence="1" type="ORF">C882_1918</name>
</gene>
<name>K9GQG7_9PROT</name>
<proteinExistence type="predicted"/>
<accession>K9GQG7</accession>
<dbReference type="Proteomes" id="UP000009881">
    <property type="component" value="Unassembled WGS sequence"/>
</dbReference>
<dbReference type="InterPro" id="IPR027396">
    <property type="entry name" value="DsrEFH-like"/>
</dbReference>
<dbReference type="OrthoDB" id="274802at2"/>
<protein>
    <submittedName>
        <fullName evidence="1">Uncharacterized protein</fullName>
    </submittedName>
</protein>
<sequence length="125" mass="13269">MTIQTTDYVGTLFDEQGNPDKVTVAFTMGNKALEKGHSATVILMAQAVHLGLPGRVDGMDIGAPFKPVPELLEGFLAKGGQVAVCKSCMEHNGLKPDQLDSRFPVITADDVIDLVMASRGALQIS</sequence>
<comment type="caution">
    <text evidence="1">The sequence shown here is derived from an EMBL/GenBank/DDBJ whole genome shotgun (WGS) entry which is preliminary data.</text>
</comment>